<organism evidence="3 4">
    <name type="scientific">Nocardioides phosphati</name>
    <dbReference type="NCBI Taxonomy" id="1867775"/>
    <lineage>
        <taxon>Bacteria</taxon>
        <taxon>Bacillati</taxon>
        <taxon>Actinomycetota</taxon>
        <taxon>Actinomycetes</taxon>
        <taxon>Propionibacteriales</taxon>
        <taxon>Nocardioidaceae</taxon>
        <taxon>Nocardioides</taxon>
    </lineage>
</organism>
<name>A0ABQ2NAK3_9ACTN</name>
<comment type="caution">
    <text evidence="3">The sequence shown here is derived from an EMBL/GenBank/DDBJ whole genome shotgun (WGS) entry which is preliminary data.</text>
</comment>
<evidence type="ECO:0000256" key="1">
    <source>
        <dbReference type="SAM" id="MobiDB-lite"/>
    </source>
</evidence>
<gene>
    <name evidence="3" type="ORF">GCM10011584_23080</name>
</gene>
<feature type="transmembrane region" description="Helical" evidence="2">
    <location>
        <begin position="89"/>
        <end position="110"/>
    </location>
</feature>
<accession>A0ABQ2NAK3</accession>
<keyword evidence="2" id="KW-0812">Transmembrane</keyword>
<evidence type="ECO:0000256" key="2">
    <source>
        <dbReference type="SAM" id="Phobius"/>
    </source>
</evidence>
<feature type="region of interest" description="Disordered" evidence="1">
    <location>
        <begin position="1"/>
        <end position="27"/>
    </location>
</feature>
<keyword evidence="2" id="KW-1133">Transmembrane helix</keyword>
<evidence type="ECO:0000313" key="3">
    <source>
        <dbReference type="EMBL" id="GGO90695.1"/>
    </source>
</evidence>
<evidence type="ECO:0008006" key="5">
    <source>
        <dbReference type="Google" id="ProtNLM"/>
    </source>
</evidence>
<protein>
    <recommendedName>
        <fullName evidence="5">DUF485 domain-containing protein</fullName>
    </recommendedName>
</protein>
<dbReference type="EMBL" id="BMNI01000005">
    <property type="protein sequence ID" value="GGO90695.1"/>
    <property type="molecule type" value="Genomic_DNA"/>
</dbReference>
<reference evidence="4" key="1">
    <citation type="journal article" date="2019" name="Int. J. Syst. Evol. Microbiol.">
        <title>The Global Catalogue of Microorganisms (GCM) 10K type strain sequencing project: providing services to taxonomists for standard genome sequencing and annotation.</title>
        <authorList>
            <consortium name="The Broad Institute Genomics Platform"/>
            <consortium name="The Broad Institute Genome Sequencing Center for Infectious Disease"/>
            <person name="Wu L."/>
            <person name="Ma J."/>
        </authorList>
    </citation>
    <scope>NUCLEOTIDE SEQUENCE [LARGE SCALE GENOMIC DNA]</scope>
    <source>
        <strain evidence="4">CGMCC 4.7371</strain>
    </source>
</reference>
<keyword evidence="4" id="KW-1185">Reference proteome</keyword>
<sequence length="131" mass="14225">MSDGPQPPPQRVRVTGPARSATRRTPLPRVGEIDAATPVGEIYLASLLREQQRLAVVVLGTLFLVLGAVPLVFHLWPSLAAHRLAGIPVAWWALGVLAYPFLFTLGAFYVRRAERNERDFAALVDAGGEDA</sequence>
<feature type="transmembrane region" description="Helical" evidence="2">
    <location>
        <begin position="54"/>
        <end position="77"/>
    </location>
</feature>
<keyword evidence="2" id="KW-0472">Membrane</keyword>
<evidence type="ECO:0000313" key="4">
    <source>
        <dbReference type="Proteomes" id="UP000655410"/>
    </source>
</evidence>
<proteinExistence type="predicted"/>
<feature type="compositionally biased region" description="Pro residues" evidence="1">
    <location>
        <begin position="1"/>
        <end position="10"/>
    </location>
</feature>
<dbReference type="Proteomes" id="UP000655410">
    <property type="component" value="Unassembled WGS sequence"/>
</dbReference>